<accession>A0A9D9HMN5</accession>
<dbReference type="InterPro" id="IPR043776">
    <property type="entry name" value="DUF5718"/>
</dbReference>
<protein>
    <submittedName>
        <fullName evidence="1">Uncharacterized protein</fullName>
    </submittedName>
</protein>
<name>A0A9D9HMN5_9SPIR</name>
<gene>
    <name evidence="1" type="ORF">IAA81_00710</name>
</gene>
<dbReference type="EMBL" id="JADIMM010000015">
    <property type="protein sequence ID" value="MBO8456734.1"/>
    <property type="molecule type" value="Genomic_DNA"/>
</dbReference>
<dbReference type="Pfam" id="PF18985">
    <property type="entry name" value="DUF5718"/>
    <property type="match status" value="1"/>
</dbReference>
<evidence type="ECO:0000313" key="1">
    <source>
        <dbReference type="EMBL" id="MBO8456734.1"/>
    </source>
</evidence>
<dbReference type="AlphaFoldDB" id="A0A9D9HMN5"/>
<evidence type="ECO:0000313" key="2">
    <source>
        <dbReference type="Proteomes" id="UP000823638"/>
    </source>
</evidence>
<dbReference type="Proteomes" id="UP000823638">
    <property type="component" value="Unassembled WGS sequence"/>
</dbReference>
<reference evidence="1" key="2">
    <citation type="journal article" date="2021" name="PeerJ">
        <title>Extensive microbial diversity within the chicken gut microbiome revealed by metagenomics and culture.</title>
        <authorList>
            <person name="Gilroy R."/>
            <person name="Ravi A."/>
            <person name="Getino M."/>
            <person name="Pursley I."/>
            <person name="Horton D.L."/>
            <person name="Alikhan N.F."/>
            <person name="Baker D."/>
            <person name="Gharbi K."/>
            <person name="Hall N."/>
            <person name="Watson M."/>
            <person name="Adriaenssens E.M."/>
            <person name="Foster-Nyarko E."/>
            <person name="Jarju S."/>
            <person name="Secka A."/>
            <person name="Antonio M."/>
            <person name="Oren A."/>
            <person name="Chaudhuri R.R."/>
            <person name="La Ragione R."/>
            <person name="Hildebrand F."/>
            <person name="Pallen M.J."/>
        </authorList>
    </citation>
    <scope>NUCLEOTIDE SEQUENCE</scope>
    <source>
        <strain evidence="1">10532</strain>
    </source>
</reference>
<comment type="caution">
    <text evidence="1">The sequence shown here is derived from an EMBL/GenBank/DDBJ whole genome shotgun (WGS) entry which is preliminary data.</text>
</comment>
<sequence length="280" mass="31217">MTLDLTNIPCFGIAGNFTGHLEQAGEAGDFRNIKTKEESAPKAVFPTYIPGAKSPVPEFLSVFPFDSQKIVFPAGQKDLQIEPECAIIFKVEWDKDRIISFLPEFFGASNDCSIRREAAKKISLKKNWGASCKGLSDNLISVDSFSTEGNISRYSIACYLKRGNSCFEYGEESPVSGYSYFYDKLLSWLVETFNSQADEGPAENIRLYLNCAGNPEKILVSVGATRYAEFGKTNFLKGGDQSLVFLFPSDKYKKEEILELIKTESPIPEDVSVLRQEIII</sequence>
<reference evidence="1" key="1">
    <citation type="submission" date="2020-10" db="EMBL/GenBank/DDBJ databases">
        <authorList>
            <person name="Gilroy R."/>
        </authorList>
    </citation>
    <scope>NUCLEOTIDE SEQUENCE</scope>
    <source>
        <strain evidence="1">10532</strain>
    </source>
</reference>
<proteinExistence type="predicted"/>
<organism evidence="1 2">
    <name type="scientific">Candidatus Gallitreponema excrementavium</name>
    <dbReference type="NCBI Taxonomy" id="2840840"/>
    <lineage>
        <taxon>Bacteria</taxon>
        <taxon>Pseudomonadati</taxon>
        <taxon>Spirochaetota</taxon>
        <taxon>Spirochaetia</taxon>
        <taxon>Spirochaetales</taxon>
        <taxon>Candidatus Gallitreponema</taxon>
    </lineage>
</organism>